<dbReference type="EMBL" id="HACA01030042">
    <property type="protein sequence ID" value="CDW47403.1"/>
    <property type="molecule type" value="Transcribed_RNA"/>
</dbReference>
<reference evidence="2" key="1">
    <citation type="submission" date="2014-05" db="EMBL/GenBank/DDBJ databases">
        <authorList>
            <person name="Chronopoulou M."/>
        </authorList>
    </citation>
    <scope>NUCLEOTIDE SEQUENCE</scope>
    <source>
        <tissue evidence="2">Whole organism</tissue>
    </source>
</reference>
<accession>A0A0K2VA50</accession>
<keyword evidence="1" id="KW-0472">Membrane</keyword>
<keyword evidence="1" id="KW-0812">Transmembrane</keyword>
<keyword evidence="1" id="KW-1133">Transmembrane helix</keyword>
<feature type="transmembrane region" description="Helical" evidence="1">
    <location>
        <begin position="20"/>
        <end position="37"/>
    </location>
</feature>
<sequence>KNLNRHIYFFTRFVSESFFFNRHITTIIAISFVFIIYSSNLNN</sequence>
<organism evidence="2">
    <name type="scientific">Lepeophtheirus salmonis</name>
    <name type="common">Salmon louse</name>
    <name type="synonym">Caligus salmonis</name>
    <dbReference type="NCBI Taxonomy" id="72036"/>
    <lineage>
        <taxon>Eukaryota</taxon>
        <taxon>Metazoa</taxon>
        <taxon>Ecdysozoa</taxon>
        <taxon>Arthropoda</taxon>
        <taxon>Crustacea</taxon>
        <taxon>Multicrustacea</taxon>
        <taxon>Hexanauplia</taxon>
        <taxon>Copepoda</taxon>
        <taxon>Siphonostomatoida</taxon>
        <taxon>Caligidae</taxon>
        <taxon>Lepeophtheirus</taxon>
    </lineage>
</organism>
<proteinExistence type="predicted"/>
<feature type="non-terminal residue" evidence="2">
    <location>
        <position position="1"/>
    </location>
</feature>
<dbReference type="AlphaFoldDB" id="A0A0K2VA50"/>
<name>A0A0K2VA50_LEPSM</name>
<evidence type="ECO:0000313" key="2">
    <source>
        <dbReference type="EMBL" id="CDW47403.1"/>
    </source>
</evidence>
<evidence type="ECO:0000256" key="1">
    <source>
        <dbReference type="SAM" id="Phobius"/>
    </source>
</evidence>
<protein>
    <submittedName>
        <fullName evidence="2">Uncharacterized protein</fullName>
    </submittedName>
</protein>